<gene>
    <name evidence="1" type="ORF">SAMN05444920_12230</name>
</gene>
<evidence type="ECO:0000313" key="2">
    <source>
        <dbReference type="Proteomes" id="UP000236732"/>
    </source>
</evidence>
<dbReference type="EMBL" id="FNVT01000022">
    <property type="protein sequence ID" value="SEH01781.1"/>
    <property type="molecule type" value="Genomic_DNA"/>
</dbReference>
<organism evidence="1 2">
    <name type="scientific">Nonomuraea solani</name>
    <dbReference type="NCBI Taxonomy" id="1144553"/>
    <lineage>
        <taxon>Bacteria</taxon>
        <taxon>Bacillati</taxon>
        <taxon>Actinomycetota</taxon>
        <taxon>Actinomycetes</taxon>
        <taxon>Streptosporangiales</taxon>
        <taxon>Streptosporangiaceae</taxon>
        <taxon>Nonomuraea</taxon>
    </lineage>
</organism>
<proteinExistence type="predicted"/>
<sequence length="130" mass="13999">MVVASNPSFSFADGPGRRKHTVARWNTDALPSFVDWPGLIETLNHADPTATPESGWGGSSSIISSPQGVGSGLTTWQVTGIVHEFLAEGVQQHAWEVGEYADYYDALQTTGQPYDVEQQDMLATVVCPTC</sequence>
<dbReference type="AlphaFoldDB" id="A0A1H6EXE1"/>
<evidence type="ECO:0000313" key="1">
    <source>
        <dbReference type="EMBL" id="SEH01781.1"/>
    </source>
</evidence>
<reference evidence="1 2" key="1">
    <citation type="submission" date="2016-10" db="EMBL/GenBank/DDBJ databases">
        <authorList>
            <person name="de Groot N.N."/>
        </authorList>
    </citation>
    <scope>NUCLEOTIDE SEQUENCE [LARGE SCALE GENOMIC DNA]</scope>
    <source>
        <strain evidence="1 2">CGMCC 4.7037</strain>
    </source>
</reference>
<accession>A0A1H6EXE1</accession>
<name>A0A1H6EXE1_9ACTN</name>
<keyword evidence="2" id="KW-1185">Reference proteome</keyword>
<dbReference type="RefSeq" id="WP_103962867.1">
    <property type="nucleotide sequence ID" value="NZ_FNVT01000022.1"/>
</dbReference>
<protein>
    <submittedName>
        <fullName evidence="1">Uncharacterized protein</fullName>
    </submittedName>
</protein>
<dbReference type="Proteomes" id="UP000236732">
    <property type="component" value="Unassembled WGS sequence"/>
</dbReference>